<reference evidence="6 7" key="1">
    <citation type="submission" date="2023-07" db="EMBL/GenBank/DDBJ databases">
        <title>Alkalimonas sp., MEB108 novel, alkaliphilic bacterium isolated from Lonar Lake, India.</title>
        <authorList>
            <person name="Joshi A."/>
            <person name="Thite S."/>
        </authorList>
    </citation>
    <scope>NUCLEOTIDE SEQUENCE [LARGE SCALE GENOMIC DNA]</scope>
    <source>
        <strain evidence="6 7">MEB108</strain>
    </source>
</reference>
<dbReference type="Gene3D" id="3.90.1590.10">
    <property type="entry name" value="glutathione-dependent formaldehyde- activating enzyme (gfa)"/>
    <property type="match status" value="1"/>
</dbReference>
<organism evidence="6 7">
    <name type="scientific">Alkalimonas cellulosilytica</name>
    <dbReference type="NCBI Taxonomy" id="3058395"/>
    <lineage>
        <taxon>Bacteria</taxon>
        <taxon>Pseudomonadati</taxon>
        <taxon>Pseudomonadota</taxon>
        <taxon>Gammaproteobacteria</taxon>
        <taxon>Alkalimonas</taxon>
    </lineage>
</organism>
<feature type="domain" description="CENP-V/GFA" evidence="5">
    <location>
        <begin position="1"/>
        <end position="113"/>
    </location>
</feature>
<dbReference type="InterPro" id="IPR011057">
    <property type="entry name" value="Mss4-like_sf"/>
</dbReference>
<keyword evidence="2" id="KW-0479">Metal-binding</keyword>
<keyword evidence="3" id="KW-0862">Zinc</keyword>
<evidence type="ECO:0000256" key="1">
    <source>
        <dbReference type="ARBA" id="ARBA00005495"/>
    </source>
</evidence>
<evidence type="ECO:0000256" key="4">
    <source>
        <dbReference type="ARBA" id="ARBA00023239"/>
    </source>
</evidence>
<dbReference type="InterPro" id="IPR006913">
    <property type="entry name" value="CENP-V/GFA"/>
</dbReference>
<protein>
    <submittedName>
        <fullName evidence="6">GFA family protein</fullName>
    </submittedName>
</protein>
<dbReference type="EMBL" id="JAUHLI010000012">
    <property type="protein sequence ID" value="MEE2002324.1"/>
    <property type="molecule type" value="Genomic_DNA"/>
</dbReference>
<proteinExistence type="inferred from homology"/>
<gene>
    <name evidence="6" type="ORF">QWY20_12750</name>
</gene>
<evidence type="ECO:0000313" key="6">
    <source>
        <dbReference type="EMBL" id="MEE2002324.1"/>
    </source>
</evidence>
<evidence type="ECO:0000256" key="2">
    <source>
        <dbReference type="ARBA" id="ARBA00022723"/>
    </source>
</evidence>
<name>A0ABU7J723_9GAMM</name>
<evidence type="ECO:0000259" key="5">
    <source>
        <dbReference type="PROSITE" id="PS51891"/>
    </source>
</evidence>
<evidence type="ECO:0000313" key="7">
    <source>
        <dbReference type="Proteomes" id="UP001336314"/>
    </source>
</evidence>
<comment type="caution">
    <text evidence="6">The sequence shown here is derived from an EMBL/GenBank/DDBJ whole genome shotgun (WGS) entry which is preliminary data.</text>
</comment>
<dbReference type="PROSITE" id="PS51891">
    <property type="entry name" value="CENP_V_GFA"/>
    <property type="match status" value="1"/>
</dbReference>
<sequence length="138" mass="15518">MQAQCLCGSVKVTAKEQHQVSVCHCGICRRWGGGPLFAVHCGQDVQFEGREFVTDYSSSEWANRGFCRRCGTHMYYHLLDANEYILPAGLFQDEAGMALTEQIFIDQKPAFYNFREQTENLTEAEVFAKYAPASDSTG</sequence>
<keyword evidence="7" id="KW-1185">Reference proteome</keyword>
<comment type="similarity">
    <text evidence="1">Belongs to the Gfa family.</text>
</comment>
<accession>A0ABU7J723</accession>
<dbReference type="PANTHER" id="PTHR33337:SF40">
    <property type="entry name" value="CENP-V_GFA DOMAIN-CONTAINING PROTEIN-RELATED"/>
    <property type="match status" value="1"/>
</dbReference>
<dbReference type="RefSeq" id="WP_330129393.1">
    <property type="nucleotide sequence ID" value="NZ_JAUHLI010000012.1"/>
</dbReference>
<dbReference type="Pfam" id="PF04828">
    <property type="entry name" value="GFA"/>
    <property type="match status" value="1"/>
</dbReference>
<dbReference type="PANTHER" id="PTHR33337">
    <property type="entry name" value="GFA DOMAIN-CONTAINING PROTEIN"/>
    <property type="match status" value="1"/>
</dbReference>
<keyword evidence="4" id="KW-0456">Lyase</keyword>
<evidence type="ECO:0000256" key="3">
    <source>
        <dbReference type="ARBA" id="ARBA00022833"/>
    </source>
</evidence>
<dbReference type="Proteomes" id="UP001336314">
    <property type="component" value="Unassembled WGS sequence"/>
</dbReference>
<dbReference type="SUPFAM" id="SSF51316">
    <property type="entry name" value="Mss4-like"/>
    <property type="match status" value="1"/>
</dbReference>